<comment type="similarity">
    <text evidence="1">Belongs to the class-I pyridoxal-phosphate-dependent aminotransferase family.</text>
</comment>
<dbReference type="Pfam" id="PF00155">
    <property type="entry name" value="Aminotran_1_2"/>
    <property type="match status" value="1"/>
</dbReference>
<protein>
    <recommendedName>
        <fullName evidence="3">Aminotransferase class I/classII large domain-containing protein</fullName>
    </recommendedName>
</protein>
<name>A0A9N9ZDS0_9HYPO</name>
<dbReference type="InterPro" id="IPR004838">
    <property type="entry name" value="NHTrfase_class1_PyrdxlP-BS"/>
</dbReference>
<feature type="domain" description="Aminotransferase class I/classII large" evidence="3">
    <location>
        <begin position="40"/>
        <end position="423"/>
    </location>
</feature>
<dbReference type="Proteomes" id="UP000775872">
    <property type="component" value="Unassembled WGS sequence"/>
</dbReference>
<dbReference type="CDD" id="cd00609">
    <property type="entry name" value="AAT_like"/>
    <property type="match status" value="1"/>
</dbReference>
<dbReference type="Gene3D" id="3.40.640.10">
    <property type="entry name" value="Type I PLP-dependent aspartate aminotransferase-like (Major domain)"/>
    <property type="match status" value="1"/>
</dbReference>
<dbReference type="PROSITE" id="PS00105">
    <property type="entry name" value="AA_TRANSFER_CLASS_1"/>
    <property type="match status" value="1"/>
</dbReference>
<dbReference type="GO" id="GO:0008483">
    <property type="term" value="F:transaminase activity"/>
    <property type="evidence" value="ECO:0007669"/>
    <property type="project" value="TreeGrafter"/>
</dbReference>
<evidence type="ECO:0000256" key="1">
    <source>
        <dbReference type="ARBA" id="ARBA00007441"/>
    </source>
</evidence>
<dbReference type="InterPro" id="IPR050478">
    <property type="entry name" value="Ethylene_sulfur-biosynth"/>
</dbReference>
<dbReference type="AlphaFoldDB" id="A0A9N9ZDS0"/>
<dbReference type="InterPro" id="IPR015424">
    <property type="entry name" value="PyrdxlP-dep_Trfase"/>
</dbReference>
<dbReference type="GO" id="GO:0006520">
    <property type="term" value="P:amino acid metabolic process"/>
    <property type="evidence" value="ECO:0007669"/>
    <property type="project" value="TreeGrafter"/>
</dbReference>
<evidence type="ECO:0000313" key="5">
    <source>
        <dbReference type="Proteomes" id="UP000775872"/>
    </source>
</evidence>
<comment type="caution">
    <text evidence="4">The sequence shown here is derived from an EMBL/GenBank/DDBJ whole genome shotgun (WGS) entry which is preliminary data.</text>
</comment>
<evidence type="ECO:0000313" key="4">
    <source>
        <dbReference type="EMBL" id="CAH0053734.1"/>
    </source>
</evidence>
<dbReference type="PRINTS" id="PR00753">
    <property type="entry name" value="ACCSYNTHASE"/>
</dbReference>
<gene>
    <name evidence="4" type="ORF">CSOL1703_00005610</name>
</gene>
<keyword evidence="2" id="KW-0663">Pyridoxal phosphate</keyword>
<reference evidence="4 5" key="2">
    <citation type="submission" date="2021-10" db="EMBL/GenBank/DDBJ databases">
        <authorList>
            <person name="Piombo E."/>
        </authorList>
    </citation>
    <scope>NUCLEOTIDE SEQUENCE [LARGE SCALE GENOMIC DNA]</scope>
</reference>
<sequence>MTMALSSRAHELAKPDPKFFFWEIIQKPWHPQDKPDGYVCLGLAENVLMHDTLAEHIQRNISLVSNDFTYGDGKKHLRSTLARFLNRHFRPVVPVDAAHITPTNGCSSAIEHAAWAFGNPGDSFLLGRPFYGTFVPDVTLRMGTELAYVEFGPETDPIGPGCVSKYEDTILEVQAKGGRVAGLILAHPHNPLGRCYPRAVLIELMRLCQKHQIHFISDEIYALSTFANTVDSVEVHPFESALSIETAGVVDPGLVHVVWGMSKDFGANGIRLGAFISQHNAELHRALLPVSLYSSTSAITDCAVANMLNDDEWVDKYIEENRRALQSNFEHVAKWAKEHGFEYAPGVNAAFFLWLNLGAAYRESHPELEEKGGVDIDQVVMDALLGEKVFLASGAQFGSESPGWFRIVFSQKRDYLDEGLQRIVAAIQKRD</sequence>
<accession>A0A9N9ZDS0</accession>
<dbReference type="PANTHER" id="PTHR43795">
    <property type="entry name" value="BIFUNCTIONAL ASPARTATE AMINOTRANSFERASE AND GLUTAMATE/ASPARTATE-PREPHENATE AMINOTRANSFERASE-RELATED"/>
    <property type="match status" value="1"/>
</dbReference>
<dbReference type="InterPro" id="IPR015422">
    <property type="entry name" value="PyrdxlP-dep_Trfase_small"/>
</dbReference>
<dbReference type="InterPro" id="IPR015421">
    <property type="entry name" value="PyrdxlP-dep_Trfase_major"/>
</dbReference>
<dbReference type="SUPFAM" id="SSF53383">
    <property type="entry name" value="PLP-dependent transferases"/>
    <property type="match status" value="1"/>
</dbReference>
<proteinExistence type="inferred from homology"/>
<dbReference type="Gene3D" id="3.90.1150.10">
    <property type="entry name" value="Aspartate Aminotransferase, domain 1"/>
    <property type="match status" value="1"/>
</dbReference>
<dbReference type="OrthoDB" id="7042322at2759"/>
<evidence type="ECO:0000256" key="2">
    <source>
        <dbReference type="ARBA" id="ARBA00022898"/>
    </source>
</evidence>
<dbReference type="GO" id="GO:0030170">
    <property type="term" value="F:pyridoxal phosphate binding"/>
    <property type="evidence" value="ECO:0007669"/>
    <property type="project" value="InterPro"/>
</dbReference>
<reference evidence="5" key="1">
    <citation type="submission" date="2019-06" db="EMBL/GenBank/DDBJ databases">
        <authorList>
            <person name="Broberg M."/>
        </authorList>
    </citation>
    <scope>NUCLEOTIDE SEQUENCE [LARGE SCALE GENOMIC DNA]</scope>
</reference>
<dbReference type="InterPro" id="IPR004839">
    <property type="entry name" value="Aminotransferase_I/II_large"/>
</dbReference>
<keyword evidence="5" id="KW-1185">Reference proteome</keyword>
<dbReference type="EMBL" id="CABFOC020000045">
    <property type="protein sequence ID" value="CAH0053734.1"/>
    <property type="molecule type" value="Genomic_DNA"/>
</dbReference>
<evidence type="ECO:0000259" key="3">
    <source>
        <dbReference type="Pfam" id="PF00155"/>
    </source>
</evidence>
<dbReference type="PANTHER" id="PTHR43795:SF63">
    <property type="entry name" value="PUTATIVE (AFU_ORTHOLOGUE AFUA_4G00630)-RELATED"/>
    <property type="match status" value="1"/>
</dbReference>
<organism evidence="4 5">
    <name type="scientific">Clonostachys solani</name>
    <dbReference type="NCBI Taxonomy" id="160281"/>
    <lineage>
        <taxon>Eukaryota</taxon>
        <taxon>Fungi</taxon>
        <taxon>Dikarya</taxon>
        <taxon>Ascomycota</taxon>
        <taxon>Pezizomycotina</taxon>
        <taxon>Sordariomycetes</taxon>
        <taxon>Hypocreomycetidae</taxon>
        <taxon>Hypocreales</taxon>
        <taxon>Bionectriaceae</taxon>
        <taxon>Clonostachys</taxon>
    </lineage>
</organism>